<sequence length="444" mass="50120">MSNITIESPEDATTSLNEQYSVVLNQPSQEDIVLTQNKKTTDEQSRVDPNQSTEGDFLITTEYKKIKDETAFMDKVLVCCPDALKLSLKLTYGIDPIEVKHTAPSRYVISLFGGPTKNYHVVIHTKDGFLNFQKKLNDWVECKYQQGRSFKSVLSFSPRQLEVLPELALIVKDFPWCFGTYTVSTQDRTATLVKIERRYFPLKKVEFEQTYLIDGVKTTFYVPTDNDIKRLLNTKSVTGNCFGMSLMTKKILNPSNKASMSKINFKVCKNNFEYFDFVENMWNDSCGYDTITYGFCYKCSTCGILVCPECAIICHNTCDVVRAPLLGIYQCNCVPSYCKAPSVHSLLAHAKNLKDFEAPDFAVVIEPETVVLPKSPSTDLDTSDSYIITEDQLKMQVVILKEQVKQLTKQNDVLTAKLEKLIANDAKHDANIIALTVSDATQNA</sequence>
<keyword evidence="1" id="KW-0175">Coiled coil</keyword>
<comment type="caution">
    <text evidence="2">The sequence shown here is derived from an EMBL/GenBank/DDBJ whole genome shotgun (WGS) entry which is preliminary data.</text>
</comment>
<organism evidence="2 3">
    <name type="scientific">Acrasis kona</name>
    <dbReference type="NCBI Taxonomy" id="1008807"/>
    <lineage>
        <taxon>Eukaryota</taxon>
        <taxon>Discoba</taxon>
        <taxon>Heterolobosea</taxon>
        <taxon>Tetramitia</taxon>
        <taxon>Eutetramitia</taxon>
        <taxon>Acrasidae</taxon>
        <taxon>Acrasis</taxon>
    </lineage>
</organism>
<name>A0AAW2Z8B9_9EUKA</name>
<feature type="non-terminal residue" evidence="2">
    <location>
        <position position="444"/>
    </location>
</feature>
<protein>
    <submittedName>
        <fullName evidence="2">Uncharacterized protein</fullName>
    </submittedName>
</protein>
<dbReference type="Proteomes" id="UP001431209">
    <property type="component" value="Unassembled WGS sequence"/>
</dbReference>
<gene>
    <name evidence="2" type="ORF">AKO1_004312</name>
</gene>
<keyword evidence="3" id="KW-1185">Reference proteome</keyword>
<evidence type="ECO:0000313" key="3">
    <source>
        <dbReference type="Proteomes" id="UP001431209"/>
    </source>
</evidence>
<evidence type="ECO:0000256" key="1">
    <source>
        <dbReference type="SAM" id="Coils"/>
    </source>
</evidence>
<reference evidence="2 3" key="1">
    <citation type="submission" date="2024-03" db="EMBL/GenBank/DDBJ databases">
        <title>The Acrasis kona genome and developmental transcriptomes reveal deep origins of eukaryotic multicellular pathways.</title>
        <authorList>
            <person name="Sheikh S."/>
            <person name="Fu C.-J."/>
            <person name="Brown M.W."/>
            <person name="Baldauf S.L."/>
        </authorList>
    </citation>
    <scope>NUCLEOTIDE SEQUENCE [LARGE SCALE GENOMIC DNA]</scope>
    <source>
        <strain evidence="2 3">ATCC MYA-3509</strain>
    </source>
</reference>
<accession>A0AAW2Z8B9</accession>
<dbReference type="AlphaFoldDB" id="A0AAW2Z8B9"/>
<feature type="coiled-coil region" evidence="1">
    <location>
        <begin position="390"/>
        <end position="424"/>
    </location>
</feature>
<evidence type="ECO:0000313" key="2">
    <source>
        <dbReference type="EMBL" id="KAL0485198.1"/>
    </source>
</evidence>
<dbReference type="EMBL" id="JAOPGA020001113">
    <property type="protein sequence ID" value="KAL0485198.1"/>
    <property type="molecule type" value="Genomic_DNA"/>
</dbReference>
<proteinExistence type="predicted"/>